<dbReference type="PROSITE" id="PS50089">
    <property type="entry name" value="ZF_RING_2"/>
    <property type="match status" value="1"/>
</dbReference>
<evidence type="ECO:0000256" key="5">
    <source>
        <dbReference type="ARBA" id="ARBA00022833"/>
    </source>
</evidence>
<feature type="domain" description="RING-type" evidence="7">
    <location>
        <begin position="79"/>
        <end position="125"/>
    </location>
</feature>
<dbReference type="InterPro" id="IPR013083">
    <property type="entry name" value="Znf_RING/FYVE/PHD"/>
</dbReference>
<dbReference type="GO" id="GO:0004842">
    <property type="term" value="F:ubiquitin-protein transferase activity"/>
    <property type="evidence" value="ECO:0007669"/>
    <property type="project" value="InterPro"/>
</dbReference>
<dbReference type="PROSITE" id="PS00518">
    <property type="entry name" value="ZF_RING_1"/>
    <property type="match status" value="1"/>
</dbReference>
<sequence>MTKSLKLQVIGQKLHACNKIIALVNEVRVLCQEFKQCNPNLFLGTAVDNIAFKLARDAIISQITWPEDSPMGKNLKETCTICFENTDVPNMFSIDKCLHRYCFSCMKNHVEAKLHDGVAVKCPHDGCSSEIAIELCGGFLEPNLVSIMSERMKEAALPAVERVYCPYPRCSALMSKQEGGGTCLWMLPHYMQMWM</sequence>
<dbReference type="EMBL" id="JAXIOK010000001">
    <property type="protein sequence ID" value="KAK4780534.1"/>
    <property type="molecule type" value="Genomic_DNA"/>
</dbReference>
<dbReference type="GO" id="GO:0016567">
    <property type="term" value="P:protein ubiquitination"/>
    <property type="evidence" value="ECO:0007669"/>
    <property type="project" value="InterPro"/>
</dbReference>
<accession>A0AAN7L9M0</accession>
<dbReference type="InterPro" id="IPR031127">
    <property type="entry name" value="E3_UB_ligase_RBR"/>
</dbReference>
<gene>
    <name evidence="8" type="ORF">SAY87_016640</name>
</gene>
<dbReference type="InterPro" id="IPR001841">
    <property type="entry name" value="Znf_RING"/>
</dbReference>
<protein>
    <recommendedName>
        <fullName evidence="7">RING-type domain-containing protein</fullName>
    </recommendedName>
</protein>
<dbReference type="Proteomes" id="UP001345219">
    <property type="component" value="Chromosome 13"/>
</dbReference>
<evidence type="ECO:0000256" key="3">
    <source>
        <dbReference type="ARBA" id="ARBA00022723"/>
    </source>
</evidence>
<organism evidence="8 9">
    <name type="scientific">Trapa incisa</name>
    <dbReference type="NCBI Taxonomy" id="236973"/>
    <lineage>
        <taxon>Eukaryota</taxon>
        <taxon>Viridiplantae</taxon>
        <taxon>Streptophyta</taxon>
        <taxon>Embryophyta</taxon>
        <taxon>Tracheophyta</taxon>
        <taxon>Spermatophyta</taxon>
        <taxon>Magnoliopsida</taxon>
        <taxon>eudicotyledons</taxon>
        <taxon>Gunneridae</taxon>
        <taxon>Pentapetalae</taxon>
        <taxon>rosids</taxon>
        <taxon>malvids</taxon>
        <taxon>Myrtales</taxon>
        <taxon>Lythraceae</taxon>
        <taxon>Trapa</taxon>
    </lineage>
</organism>
<evidence type="ECO:0000256" key="4">
    <source>
        <dbReference type="ARBA" id="ARBA00022771"/>
    </source>
</evidence>
<dbReference type="PANTHER" id="PTHR11685">
    <property type="entry name" value="RBR FAMILY RING FINGER AND IBR DOMAIN-CONTAINING"/>
    <property type="match status" value="1"/>
</dbReference>
<dbReference type="FunFam" id="3.30.40.10:FF:000230">
    <property type="entry name" value="RBR-type E3 ubiquitin transferase"/>
    <property type="match status" value="1"/>
</dbReference>
<keyword evidence="5" id="KW-0862">Zinc</keyword>
<keyword evidence="9" id="KW-1185">Reference proteome</keyword>
<comment type="caution">
    <text evidence="8">The sequence shown here is derived from an EMBL/GenBank/DDBJ whole genome shotgun (WGS) entry which is preliminary data.</text>
</comment>
<comment type="similarity">
    <text evidence="2">Belongs to the RBR family. Ariadne subfamily.</text>
</comment>
<dbReference type="Pfam" id="PF00097">
    <property type="entry name" value="zf-C3HC4"/>
    <property type="match status" value="1"/>
</dbReference>
<name>A0AAN7L9M0_9MYRT</name>
<keyword evidence="4 6" id="KW-0863">Zinc-finger</keyword>
<keyword evidence="3" id="KW-0479">Metal-binding</keyword>
<evidence type="ECO:0000256" key="6">
    <source>
        <dbReference type="PROSITE-ProRule" id="PRU00175"/>
    </source>
</evidence>
<dbReference type="AlphaFoldDB" id="A0AAN7L9M0"/>
<dbReference type="InterPro" id="IPR017907">
    <property type="entry name" value="Znf_RING_CS"/>
</dbReference>
<reference evidence="8 9" key="1">
    <citation type="journal article" date="2023" name="Hortic Res">
        <title>Pangenome of water caltrop reveals structural variations and asymmetric subgenome divergence after allopolyploidization.</title>
        <authorList>
            <person name="Zhang X."/>
            <person name="Chen Y."/>
            <person name="Wang L."/>
            <person name="Yuan Y."/>
            <person name="Fang M."/>
            <person name="Shi L."/>
            <person name="Lu R."/>
            <person name="Comes H.P."/>
            <person name="Ma Y."/>
            <person name="Chen Y."/>
            <person name="Huang G."/>
            <person name="Zhou Y."/>
            <person name="Zheng Z."/>
            <person name="Qiu Y."/>
        </authorList>
    </citation>
    <scope>NUCLEOTIDE SEQUENCE [LARGE SCALE GENOMIC DNA]</scope>
    <source>
        <tissue evidence="8">Roots</tissue>
    </source>
</reference>
<evidence type="ECO:0000256" key="1">
    <source>
        <dbReference type="ARBA" id="ARBA00003976"/>
    </source>
</evidence>
<proteinExistence type="inferred from homology"/>
<comment type="function">
    <text evidence="1">Might act as an E3 ubiquitin-protein ligase, or as part of E3 complex, which accepts ubiquitin from specific E2 ubiquitin-conjugating enzymes and then transfers it to substrates.</text>
</comment>
<dbReference type="Gene3D" id="3.30.40.10">
    <property type="entry name" value="Zinc/RING finger domain, C3HC4 (zinc finger)"/>
    <property type="match status" value="1"/>
</dbReference>
<evidence type="ECO:0000313" key="9">
    <source>
        <dbReference type="Proteomes" id="UP001345219"/>
    </source>
</evidence>
<evidence type="ECO:0000256" key="2">
    <source>
        <dbReference type="ARBA" id="ARBA00005884"/>
    </source>
</evidence>
<evidence type="ECO:0000313" key="8">
    <source>
        <dbReference type="EMBL" id="KAK4780534.1"/>
    </source>
</evidence>
<dbReference type="GO" id="GO:0008270">
    <property type="term" value="F:zinc ion binding"/>
    <property type="evidence" value="ECO:0007669"/>
    <property type="project" value="UniProtKB-KW"/>
</dbReference>
<dbReference type="SUPFAM" id="SSF57850">
    <property type="entry name" value="RING/U-box"/>
    <property type="match status" value="1"/>
</dbReference>
<dbReference type="InterPro" id="IPR018957">
    <property type="entry name" value="Znf_C3HC4_RING-type"/>
</dbReference>
<evidence type="ECO:0000259" key="7">
    <source>
        <dbReference type="PROSITE" id="PS50089"/>
    </source>
</evidence>